<dbReference type="Gene3D" id="1.10.260.40">
    <property type="entry name" value="lambda repressor-like DNA-binding domains"/>
    <property type="match status" value="1"/>
</dbReference>
<dbReference type="SMART" id="SM00530">
    <property type="entry name" value="HTH_XRE"/>
    <property type="match status" value="1"/>
</dbReference>
<dbReference type="EMBL" id="ANHZ02000008">
    <property type="protein sequence ID" value="EME36834.1"/>
    <property type="molecule type" value="Genomic_DNA"/>
</dbReference>
<proteinExistence type="predicted"/>
<protein>
    <recommendedName>
        <fullName evidence="1">HTH cro/C1-type domain-containing protein</fullName>
    </recommendedName>
</protein>
<evidence type="ECO:0000259" key="1">
    <source>
        <dbReference type="PROSITE" id="PS50943"/>
    </source>
</evidence>
<dbReference type="PROSITE" id="PS50943">
    <property type="entry name" value="HTH_CROC1"/>
    <property type="match status" value="1"/>
</dbReference>
<keyword evidence="3" id="KW-1185">Reference proteome</keyword>
<dbReference type="GO" id="GO:0003677">
    <property type="term" value="F:DNA binding"/>
    <property type="evidence" value="ECO:0007669"/>
    <property type="project" value="InterPro"/>
</dbReference>
<organism evidence="2 3">
    <name type="scientific">Kocuria palustris PEL</name>
    <dbReference type="NCBI Taxonomy" id="1236550"/>
    <lineage>
        <taxon>Bacteria</taxon>
        <taxon>Bacillati</taxon>
        <taxon>Actinomycetota</taxon>
        <taxon>Actinomycetes</taxon>
        <taxon>Micrococcales</taxon>
        <taxon>Micrococcaceae</taxon>
        <taxon>Kocuria</taxon>
    </lineage>
</organism>
<sequence length="131" mass="14345">MSVNGIIRWKDMDQTSARKTEAAEPRPVVLRQEIGEVLRSIRQRQGRTLREVSHSARVSLGYLSEVERGQKEASSELLASICAALDIPVSAMLREVADHIAELEGNFAPDTVPAELHEEFGSSFAGTVQAS</sequence>
<dbReference type="CDD" id="cd00093">
    <property type="entry name" value="HTH_XRE"/>
    <property type="match status" value="1"/>
</dbReference>
<dbReference type="InterPro" id="IPR010982">
    <property type="entry name" value="Lambda_DNA-bd_dom_sf"/>
</dbReference>
<dbReference type="Pfam" id="PF01381">
    <property type="entry name" value="HTH_3"/>
    <property type="match status" value="1"/>
</dbReference>
<name>M2YE00_9MICC</name>
<reference evidence="2 3" key="1">
    <citation type="journal article" date="2014" name="Genome Announc.">
        <title>Draft Genome Sequence of Kocuria palustris PEL.</title>
        <authorList>
            <person name="Sharma G."/>
            <person name="Khatri I."/>
            <person name="Subramanian S."/>
        </authorList>
    </citation>
    <scope>NUCLEOTIDE SEQUENCE [LARGE SCALE GENOMIC DNA]</scope>
    <source>
        <strain evidence="2 3">PEL</strain>
    </source>
</reference>
<accession>M2YE00</accession>
<dbReference type="STRING" id="71999.KPaMU14_08030"/>
<feature type="domain" description="HTH cro/C1-type" evidence="1">
    <location>
        <begin position="38"/>
        <end position="92"/>
    </location>
</feature>
<dbReference type="InterPro" id="IPR001387">
    <property type="entry name" value="Cro/C1-type_HTH"/>
</dbReference>
<comment type="caution">
    <text evidence="2">The sequence shown here is derived from an EMBL/GenBank/DDBJ whole genome shotgun (WGS) entry which is preliminary data.</text>
</comment>
<evidence type="ECO:0000313" key="3">
    <source>
        <dbReference type="Proteomes" id="UP000009877"/>
    </source>
</evidence>
<evidence type="ECO:0000313" key="2">
    <source>
        <dbReference type="EMBL" id="EME36834.1"/>
    </source>
</evidence>
<dbReference type="Proteomes" id="UP000009877">
    <property type="component" value="Unassembled WGS sequence"/>
</dbReference>
<dbReference type="AlphaFoldDB" id="M2YE00"/>
<dbReference type="SUPFAM" id="SSF47413">
    <property type="entry name" value="lambda repressor-like DNA-binding domains"/>
    <property type="match status" value="1"/>
</dbReference>
<gene>
    <name evidence="2" type="ORF">C884_02441</name>
</gene>